<feature type="domain" description="Phytochrome chromophore attachment site" evidence="10">
    <location>
        <begin position="155"/>
        <end position="320"/>
    </location>
</feature>
<dbReference type="CDD" id="cd00075">
    <property type="entry name" value="HATPase"/>
    <property type="match status" value="1"/>
</dbReference>
<dbReference type="RefSeq" id="WP_353540283.1">
    <property type="nucleotide sequence ID" value="NZ_BAABRN010000001.1"/>
</dbReference>
<comment type="catalytic activity">
    <reaction evidence="1">
        <text>ATP + protein L-histidine = ADP + protein N-phospho-L-histidine.</text>
        <dbReference type="EC" id="2.7.13.3"/>
    </reaction>
</comment>
<evidence type="ECO:0000256" key="7">
    <source>
        <dbReference type="ARBA" id="ARBA00022777"/>
    </source>
</evidence>
<evidence type="ECO:0000256" key="2">
    <source>
        <dbReference type="ARBA" id="ARBA00006402"/>
    </source>
</evidence>
<sequence length="754" mass="81410">MTSPKDDLLPPSYLGGPQITGENCHREAIHIPGSIQPHGALLVVRAENEGPPHEVLQASENLGEFLEIGPAAALGQPLEALFGPQVSRGIVQALPLGTTDRLQYRTTLQTPTPLALTAHRVEERLVLEIEAIPAESSEDNNHLRNAVFALESAQTLAGLLETAAEAARNLSGFDRVMLYRFAEDNSGEVVAESCRTDLAPFLGHRFPESDIPAQARALYVRHALRLTADVGAAPSPLTPRLDPLTQAPTPLGGAVLRATSPMHLHYLRNMGVASSLSVSIVVDGRLWGLISCHHHTPRVTSPSVRAALEEVGRLLNLQIQLKEQADVAAFRQQLAAGHQQVLDTAARTLSPLQALSDPALGLSELLRAGGVALRLEGEWRTLGATPPAEGLEKLLAWLQAGEDEFLLVTDHLGSRLAEAGAWTDVASGLLAVSIGRGWQEAVLWFRGEQPQVALWGGATPDHAKTELGPRQSFATYIEDIRGHAEPWHTGEIAEAQALARGLSATLGERLSTLRKLNDDLTRSNEEWRKFAFVISHDLQEPVRLIGQFMDLFRLRQGDNLDEQTAQLTHYVNRETARIGSLTADLYTYTELLSYPELNLQAISLSDLLRQTLADLAPLAESKQLKFSGPTKDLILNVDGPKLQLALGHVIRNALTFGRVPVQLSVSAEAEAGQVTLKVQDNGHGVPKEYQERLFELFQRLGKAGTAEGNGVGLTLARKVAELHGGTLTMQSTLGQGTTLTFVLPSPPASTGSAT</sequence>
<dbReference type="InterPro" id="IPR043150">
    <property type="entry name" value="Phytochrome_PHY_sf"/>
</dbReference>
<dbReference type="Pfam" id="PF02518">
    <property type="entry name" value="HATPase_c"/>
    <property type="match status" value="1"/>
</dbReference>
<evidence type="ECO:0000259" key="11">
    <source>
        <dbReference type="PROSITE" id="PS50109"/>
    </source>
</evidence>
<dbReference type="InterPro" id="IPR013654">
    <property type="entry name" value="PAS_2"/>
</dbReference>
<dbReference type="SUPFAM" id="SSF47384">
    <property type="entry name" value="Homodimeric domain of signal transducing histidine kinase"/>
    <property type="match status" value="1"/>
</dbReference>
<evidence type="ECO:0000256" key="4">
    <source>
        <dbReference type="ARBA" id="ARBA00022543"/>
    </source>
</evidence>
<dbReference type="InterPro" id="IPR016132">
    <property type="entry name" value="Phyto_chromo_attachment"/>
</dbReference>
<dbReference type="InterPro" id="IPR005467">
    <property type="entry name" value="His_kinase_dom"/>
</dbReference>
<keyword evidence="6" id="KW-0808">Transferase</keyword>
<dbReference type="InterPro" id="IPR035965">
    <property type="entry name" value="PAS-like_dom_sf"/>
</dbReference>
<keyword evidence="13" id="KW-1185">Reference proteome</keyword>
<dbReference type="SUPFAM" id="SSF55874">
    <property type="entry name" value="ATPase domain of HSP90 chaperone/DNA topoisomerase II/histidine kinase"/>
    <property type="match status" value="1"/>
</dbReference>
<evidence type="ECO:0000313" key="13">
    <source>
        <dbReference type="Proteomes" id="UP001458946"/>
    </source>
</evidence>
<dbReference type="Gene3D" id="3.30.565.10">
    <property type="entry name" value="Histidine kinase-like ATPase, C-terminal domain"/>
    <property type="match status" value="1"/>
</dbReference>
<evidence type="ECO:0000313" key="12">
    <source>
        <dbReference type="EMBL" id="GAA5500288.1"/>
    </source>
</evidence>
<evidence type="ECO:0000256" key="8">
    <source>
        <dbReference type="ARBA" id="ARBA00022991"/>
    </source>
</evidence>
<accession>A0ABP9VAK4</accession>
<keyword evidence="8" id="KW-0157">Chromophore</keyword>
<name>A0ABP9VAK4_9DEIO</name>
<keyword evidence="9" id="KW-0675">Receptor</keyword>
<dbReference type="Gene3D" id="1.10.287.130">
    <property type="match status" value="1"/>
</dbReference>
<dbReference type="PANTHER" id="PTHR42878:SF15">
    <property type="entry name" value="BACTERIOPHYTOCHROME"/>
    <property type="match status" value="1"/>
</dbReference>
<proteinExistence type="inferred from homology"/>
<dbReference type="PRINTS" id="PR00344">
    <property type="entry name" value="BCTRLSENSOR"/>
</dbReference>
<dbReference type="InterPro" id="IPR004358">
    <property type="entry name" value="Sig_transdc_His_kin-like_C"/>
</dbReference>
<dbReference type="SMART" id="SM00387">
    <property type="entry name" value="HATPase_c"/>
    <property type="match status" value="1"/>
</dbReference>
<dbReference type="PROSITE" id="PS50109">
    <property type="entry name" value="HIS_KIN"/>
    <property type="match status" value="1"/>
</dbReference>
<organism evidence="12 13">
    <name type="scientific">Deinococcus xinjiangensis</name>
    <dbReference type="NCBI Taxonomy" id="457454"/>
    <lineage>
        <taxon>Bacteria</taxon>
        <taxon>Thermotogati</taxon>
        <taxon>Deinococcota</taxon>
        <taxon>Deinococci</taxon>
        <taxon>Deinococcales</taxon>
        <taxon>Deinococcaceae</taxon>
        <taxon>Deinococcus</taxon>
    </lineage>
</organism>
<keyword evidence="5" id="KW-0716">Sensory transduction</keyword>
<dbReference type="Pfam" id="PF00360">
    <property type="entry name" value="PHY"/>
    <property type="match status" value="1"/>
</dbReference>
<dbReference type="InterPro" id="IPR050351">
    <property type="entry name" value="BphY/WalK/GraS-like"/>
</dbReference>
<evidence type="ECO:0000256" key="5">
    <source>
        <dbReference type="ARBA" id="ARBA00022606"/>
    </source>
</evidence>
<gene>
    <name evidence="12" type="primary">bphP</name>
    <name evidence="12" type="ORF">Dxin01_00008</name>
</gene>
<feature type="domain" description="Histidine kinase" evidence="11">
    <location>
        <begin position="533"/>
        <end position="747"/>
    </location>
</feature>
<keyword evidence="7" id="KW-0418">Kinase</keyword>
<keyword evidence="4" id="KW-0600">Photoreceptor protein</keyword>
<evidence type="ECO:0000256" key="6">
    <source>
        <dbReference type="ARBA" id="ARBA00022679"/>
    </source>
</evidence>
<comment type="caution">
    <text evidence="12">The sequence shown here is derived from an EMBL/GenBank/DDBJ whole genome shotgun (WGS) entry which is preliminary data.</text>
</comment>
<dbReference type="InterPro" id="IPR003594">
    <property type="entry name" value="HATPase_dom"/>
</dbReference>
<dbReference type="Pfam" id="PF08446">
    <property type="entry name" value="PAS_2"/>
    <property type="match status" value="1"/>
</dbReference>
<dbReference type="InterPro" id="IPR029016">
    <property type="entry name" value="GAF-like_dom_sf"/>
</dbReference>
<dbReference type="SMART" id="SM00065">
    <property type="entry name" value="GAF"/>
    <property type="match status" value="1"/>
</dbReference>
<evidence type="ECO:0000259" key="10">
    <source>
        <dbReference type="PROSITE" id="PS50046"/>
    </source>
</evidence>
<dbReference type="EC" id="2.7.13.3" evidence="3"/>
<dbReference type="InterPro" id="IPR036890">
    <property type="entry name" value="HATPase_C_sf"/>
</dbReference>
<dbReference type="SUPFAM" id="SSF55781">
    <property type="entry name" value="GAF domain-like"/>
    <property type="match status" value="2"/>
</dbReference>
<reference evidence="12 13" key="1">
    <citation type="submission" date="2024-02" db="EMBL/GenBank/DDBJ databases">
        <title>Deinococcus xinjiangensis NBRC 107630.</title>
        <authorList>
            <person name="Ichikawa N."/>
            <person name="Katano-Makiyama Y."/>
            <person name="Hidaka K."/>
        </authorList>
    </citation>
    <scope>NUCLEOTIDE SEQUENCE [LARGE SCALE GENOMIC DNA]</scope>
    <source>
        <strain evidence="12 13">NBRC 107630</strain>
    </source>
</reference>
<evidence type="ECO:0000256" key="9">
    <source>
        <dbReference type="ARBA" id="ARBA00023170"/>
    </source>
</evidence>
<dbReference type="InterPro" id="IPR036097">
    <property type="entry name" value="HisK_dim/P_sf"/>
</dbReference>
<dbReference type="Proteomes" id="UP001458946">
    <property type="component" value="Unassembled WGS sequence"/>
</dbReference>
<dbReference type="InterPro" id="IPR003018">
    <property type="entry name" value="GAF"/>
</dbReference>
<evidence type="ECO:0000256" key="1">
    <source>
        <dbReference type="ARBA" id="ARBA00000085"/>
    </source>
</evidence>
<dbReference type="Pfam" id="PF01590">
    <property type="entry name" value="GAF"/>
    <property type="match status" value="1"/>
</dbReference>
<dbReference type="EMBL" id="BAABRN010000001">
    <property type="protein sequence ID" value="GAA5500288.1"/>
    <property type="molecule type" value="Genomic_DNA"/>
</dbReference>
<dbReference type="SUPFAM" id="SSF55785">
    <property type="entry name" value="PYP-like sensor domain (PAS domain)"/>
    <property type="match status" value="1"/>
</dbReference>
<dbReference type="PANTHER" id="PTHR42878">
    <property type="entry name" value="TWO-COMPONENT HISTIDINE KINASE"/>
    <property type="match status" value="1"/>
</dbReference>
<dbReference type="Gene3D" id="3.30.450.20">
    <property type="entry name" value="PAS domain"/>
    <property type="match status" value="1"/>
</dbReference>
<comment type="similarity">
    <text evidence="2">In the N-terminal section; belongs to the phytochrome family.</text>
</comment>
<dbReference type="InterPro" id="IPR013515">
    <property type="entry name" value="Phytochrome_cen-reg"/>
</dbReference>
<protein>
    <recommendedName>
        <fullName evidence="3">histidine kinase</fullName>
        <ecNumber evidence="3">2.7.13.3</ecNumber>
    </recommendedName>
</protein>
<dbReference type="Gene3D" id="3.30.450.270">
    <property type="match status" value="1"/>
</dbReference>
<dbReference type="Gene3D" id="3.30.450.40">
    <property type="match status" value="1"/>
</dbReference>
<dbReference type="PROSITE" id="PS50046">
    <property type="entry name" value="PHYTOCHROME_2"/>
    <property type="match status" value="1"/>
</dbReference>
<evidence type="ECO:0000256" key="3">
    <source>
        <dbReference type="ARBA" id="ARBA00012438"/>
    </source>
</evidence>